<keyword evidence="2" id="KW-1185">Reference proteome</keyword>
<comment type="caution">
    <text evidence="1">The sequence shown here is derived from an EMBL/GenBank/DDBJ whole genome shotgun (WGS) entry which is preliminary data.</text>
</comment>
<gene>
    <name evidence="1" type="ORF">CDAR_19811</name>
</gene>
<protein>
    <submittedName>
        <fullName evidence="1">Uncharacterized protein</fullName>
    </submittedName>
</protein>
<dbReference type="EMBL" id="BPLQ01010899">
    <property type="protein sequence ID" value="GIY54310.1"/>
    <property type="molecule type" value="Genomic_DNA"/>
</dbReference>
<accession>A0AAV4U967</accession>
<reference evidence="1 2" key="1">
    <citation type="submission" date="2021-06" db="EMBL/GenBank/DDBJ databases">
        <title>Caerostris darwini draft genome.</title>
        <authorList>
            <person name="Kono N."/>
            <person name="Arakawa K."/>
        </authorList>
    </citation>
    <scope>NUCLEOTIDE SEQUENCE [LARGE SCALE GENOMIC DNA]</scope>
</reference>
<dbReference type="Proteomes" id="UP001054837">
    <property type="component" value="Unassembled WGS sequence"/>
</dbReference>
<proteinExistence type="predicted"/>
<dbReference type="AlphaFoldDB" id="A0AAV4U967"/>
<name>A0AAV4U967_9ARAC</name>
<evidence type="ECO:0000313" key="2">
    <source>
        <dbReference type="Proteomes" id="UP001054837"/>
    </source>
</evidence>
<sequence>MLFYDLRIHLGTGVEGRADFPPPKAPEITRRPAFNAGPGVAEKLYKSYPNVAFLNGHTDREEMFGCHGSRRDAAACRVSTSRLPRFYSSRYPGKKSPCLSRTFYNYNVAIVKG</sequence>
<organism evidence="1 2">
    <name type="scientific">Caerostris darwini</name>
    <dbReference type="NCBI Taxonomy" id="1538125"/>
    <lineage>
        <taxon>Eukaryota</taxon>
        <taxon>Metazoa</taxon>
        <taxon>Ecdysozoa</taxon>
        <taxon>Arthropoda</taxon>
        <taxon>Chelicerata</taxon>
        <taxon>Arachnida</taxon>
        <taxon>Araneae</taxon>
        <taxon>Araneomorphae</taxon>
        <taxon>Entelegynae</taxon>
        <taxon>Araneoidea</taxon>
        <taxon>Araneidae</taxon>
        <taxon>Caerostris</taxon>
    </lineage>
</organism>
<evidence type="ECO:0000313" key="1">
    <source>
        <dbReference type="EMBL" id="GIY54310.1"/>
    </source>
</evidence>